<accession>A0A9P5P1L8</accession>
<dbReference type="AlphaFoldDB" id="A0A9P5P1L8"/>
<comment type="caution">
    <text evidence="1">The sequence shown here is derived from an EMBL/GenBank/DDBJ whole genome shotgun (WGS) entry which is preliminary data.</text>
</comment>
<dbReference type="OrthoDB" id="3256306at2759"/>
<reference evidence="1" key="1">
    <citation type="submission" date="2020-11" db="EMBL/GenBank/DDBJ databases">
        <authorList>
            <consortium name="DOE Joint Genome Institute"/>
            <person name="Ahrendt S."/>
            <person name="Riley R."/>
            <person name="Andreopoulos W."/>
            <person name="LaButti K."/>
            <person name="Pangilinan J."/>
            <person name="Ruiz-duenas F.J."/>
            <person name="Barrasa J.M."/>
            <person name="Sanchez-Garcia M."/>
            <person name="Camarero S."/>
            <person name="Miyauchi S."/>
            <person name="Serrano A."/>
            <person name="Linde D."/>
            <person name="Babiker R."/>
            <person name="Drula E."/>
            <person name="Ayuso-Fernandez I."/>
            <person name="Pacheco R."/>
            <person name="Padilla G."/>
            <person name="Ferreira P."/>
            <person name="Barriuso J."/>
            <person name="Kellner H."/>
            <person name="Castanera R."/>
            <person name="Alfaro M."/>
            <person name="Ramirez L."/>
            <person name="Pisabarro A.G."/>
            <person name="Kuo A."/>
            <person name="Tritt A."/>
            <person name="Lipzen A."/>
            <person name="He G."/>
            <person name="Yan M."/>
            <person name="Ng V."/>
            <person name="Cullen D."/>
            <person name="Martin F."/>
            <person name="Rosso M.-N."/>
            <person name="Henrissat B."/>
            <person name="Hibbett D."/>
            <person name="Martinez A.T."/>
            <person name="Grigoriev I.V."/>
        </authorList>
    </citation>
    <scope>NUCLEOTIDE SEQUENCE</scope>
    <source>
        <strain evidence="1">AH 44721</strain>
    </source>
</reference>
<keyword evidence="2" id="KW-1185">Reference proteome</keyword>
<evidence type="ECO:0000313" key="2">
    <source>
        <dbReference type="Proteomes" id="UP000724874"/>
    </source>
</evidence>
<proteinExistence type="predicted"/>
<name>A0A9P5P1L8_GYMJU</name>
<dbReference type="EMBL" id="JADNYJ010000003">
    <property type="protein sequence ID" value="KAF8912186.1"/>
    <property type="molecule type" value="Genomic_DNA"/>
</dbReference>
<organism evidence="1 2">
    <name type="scientific">Gymnopilus junonius</name>
    <name type="common">Spectacular rustgill mushroom</name>
    <name type="synonym">Gymnopilus spectabilis subsp. junonius</name>
    <dbReference type="NCBI Taxonomy" id="109634"/>
    <lineage>
        <taxon>Eukaryota</taxon>
        <taxon>Fungi</taxon>
        <taxon>Dikarya</taxon>
        <taxon>Basidiomycota</taxon>
        <taxon>Agaricomycotina</taxon>
        <taxon>Agaricomycetes</taxon>
        <taxon>Agaricomycetidae</taxon>
        <taxon>Agaricales</taxon>
        <taxon>Agaricineae</taxon>
        <taxon>Hymenogastraceae</taxon>
        <taxon>Gymnopilus</taxon>
    </lineage>
</organism>
<evidence type="ECO:0000313" key="1">
    <source>
        <dbReference type="EMBL" id="KAF8912186.1"/>
    </source>
</evidence>
<sequence>MSEPLFPAGRYCFVCQWSRSSMIVMVLSKEVSYAHTRCPPAFWGRLDIFHNICLSTAGLVPKSNVHAIPHGAKVHQTPTEVQIIGANSTVLYSVPFDKTAKAAVSPFKKQANSTLAPNVLCPMDTSLMRIGKIQAHSPSVCFPLLDGTIRPANTDGQLLYWFNALVPPSDDAILQPVLQYGVSPAGGGPYYSIASWYLINSNVYFSDLIQVQPGQELTGYMVLVSTTTSGSTTEYVWAVYFGGYRGTIITIQTTEQLNWAYEALEIYGTQSTADLPSGNTDMSGISVTYENNESPSSLSWTTISDPTDEISMSILSSSSTNGAVRITY</sequence>
<gene>
    <name evidence="1" type="ORF">CPB84DRAFT_1761523</name>
</gene>
<dbReference type="Proteomes" id="UP000724874">
    <property type="component" value="Unassembled WGS sequence"/>
</dbReference>
<protein>
    <submittedName>
        <fullName evidence="1">Uncharacterized protein</fullName>
    </submittedName>
</protein>